<evidence type="ECO:0000256" key="1">
    <source>
        <dbReference type="SAM" id="MobiDB-lite"/>
    </source>
</evidence>
<proteinExistence type="predicted"/>
<feature type="region of interest" description="Disordered" evidence="1">
    <location>
        <begin position="1"/>
        <end position="28"/>
    </location>
</feature>
<reference evidence="2" key="1">
    <citation type="journal article" date="2019" name="bioRxiv">
        <title>The Genome of the Zebra Mussel, Dreissena polymorpha: A Resource for Invasive Species Research.</title>
        <authorList>
            <person name="McCartney M.A."/>
            <person name="Auch B."/>
            <person name="Kono T."/>
            <person name="Mallez S."/>
            <person name="Zhang Y."/>
            <person name="Obille A."/>
            <person name="Becker A."/>
            <person name="Abrahante J.E."/>
            <person name="Garbe J."/>
            <person name="Badalamenti J.P."/>
            <person name="Herman A."/>
            <person name="Mangelson H."/>
            <person name="Liachko I."/>
            <person name="Sullivan S."/>
            <person name="Sone E.D."/>
            <person name="Koren S."/>
            <person name="Silverstein K.A.T."/>
            <person name="Beckman K.B."/>
            <person name="Gohl D.M."/>
        </authorList>
    </citation>
    <scope>NUCLEOTIDE SEQUENCE</scope>
    <source>
        <strain evidence="2">Duluth1</strain>
        <tissue evidence="2">Whole animal</tissue>
    </source>
</reference>
<keyword evidence="3" id="KW-1185">Reference proteome</keyword>
<comment type="caution">
    <text evidence="2">The sequence shown here is derived from an EMBL/GenBank/DDBJ whole genome shotgun (WGS) entry which is preliminary data.</text>
</comment>
<accession>A0A9D4M6D9</accession>
<evidence type="ECO:0000313" key="2">
    <source>
        <dbReference type="EMBL" id="KAH3870129.1"/>
    </source>
</evidence>
<organism evidence="2 3">
    <name type="scientific">Dreissena polymorpha</name>
    <name type="common">Zebra mussel</name>
    <name type="synonym">Mytilus polymorpha</name>
    <dbReference type="NCBI Taxonomy" id="45954"/>
    <lineage>
        <taxon>Eukaryota</taxon>
        <taxon>Metazoa</taxon>
        <taxon>Spiralia</taxon>
        <taxon>Lophotrochozoa</taxon>
        <taxon>Mollusca</taxon>
        <taxon>Bivalvia</taxon>
        <taxon>Autobranchia</taxon>
        <taxon>Heteroconchia</taxon>
        <taxon>Euheterodonta</taxon>
        <taxon>Imparidentia</taxon>
        <taxon>Neoheterodontei</taxon>
        <taxon>Myida</taxon>
        <taxon>Dreissenoidea</taxon>
        <taxon>Dreissenidae</taxon>
        <taxon>Dreissena</taxon>
    </lineage>
</organism>
<protein>
    <submittedName>
        <fullName evidence="2">Uncharacterized protein</fullName>
    </submittedName>
</protein>
<gene>
    <name evidence="2" type="ORF">DPMN_033311</name>
</gene>
<dbReference type="EMBL" id="JAIWYP010000002">
    <property type="protein sequence ID" value="KAH3870129.1"/>
    <property type="molecule type" value="Genomic_DNA"/>
</dbReference>
<feature type="compositionally biased region" description="Basic and acidic residues" evidence="1">
    <location>
        <begin position="1"/>
        <end position="19"/>
    </location>
</feature>
<name>A0A9D4M6D9_DREPO</name>
<reference evidence="2" key="2">
    <citation type="submission" date="2020-11" db="EMBL/GenBank/DDBJ databases">
        <authorList>
            <person name="McCartney M.A."/>
            <person name="Auch B."/>
            <person name="Kono T."/>
            <person name="Mallez S."/>
            <person name="Becker A."/>
            <person name="Gohl D.M."/>
            <person name="Silverstein K.A.T."/>
            <person name="Koren S."/>
            <person name="Bechman K.B."/>
            <person name="Herman A."/>
            <person name="Abrahante J.E."/>
            <person name="Garbe J."/>
        </authorList>
    </citation>
    <scope>NUCLEOTIDE SEQUENCE</scope>
    <source>
        <strain evidence="2">Duluth1</strain>
        <tissue evidence="2">Whole animal</tissue>
    </source>
</reference>
<sequence>MGHFSKLDRDAKKKEKEEGSAAPTSPACAQLATDSSIKELSVVLNLFSFHQDMYQPMVIISPRNLLFLIKAGHHHNLQSGNKIL</sequence>
<evidence type="ECO:0000313" key="3">
    <source>
        <dbReference type="Proteomes" id="UP000828390"/>
    </source>
</evidence>
<dbReference type="Proteomes" id="UP000828390">
    <property type="component" value="Unassembled WGS sequence"/>
</dbReference>
<dbReference type="AlphaFoldDB" id="A0A9D4M6D9"/>